<dbReference type="Proteomes" id="UP000065641">
    <property type="component" value="Chromosome"/>
</dbReference>
<proteinExistence type="predicted"/>
<dbReference type="PANTHER" id="PTHR40590">
    <property type="entry name" value="CYTOPLASMIC PROTEIN-RELATED"/>
    <property type="match status" value="1"/>
</dbReference>
<dbReference type="PANTHER" id="PTHR40590:SF1">
    <property type="entry name" value="CYTOPLASMIC PROTEIN"/>
    <property type="match status" value="1"/>
</dbReference>
<accession>A0A0S2KA12</accession>
<protein>
    <submittedName>
        <fullName evidence="1">Conjugative transfer protein GumN</fullName>
    </submittedName>
</protein>
<name>A0A0S2KA12_9GAMM</name>
<gene>
    <name evidence="1" type="ORF">PS2015_139</name>
</gene>
<dbReference type="STRING" id="1249552.PS2015_139"/>
<evidence type="ECO:0000313" key="1">
    <source>
        <dbReference type="EMBL" id="ALO44834.1"/>
    </source>
</evidence>
<evidence type="ECO:0000313" key="2">
    <source>
        <dbReference type="Proteomes" id="UP000065641"/>
    </source>
</evidence>
<organism evidence="1 2">
    <name type="scientific">Pseudohongiella spirulinae</name>
    <dbReference type="NCBI Taxonomy" id="1249552"/>
    <lineage>
        <taxon>Bacteria</taxon>
        <taxon>Pseudomonadati</taxon>
        <taxon>Pseudomonadota</taxon>
        <taxon>Gammaproteobacteria</taxon>
        <taxon>Pseudomonadales</taxon>
        <taxon>Pseudohongiellaceae</taxon>
        <taxon>Pseudohongiella</taxon>
    </lineage>
</organism>
<dbReference type="AlphaFoldDB" id="A0A0S2KA12"/>
<dbReference type="KEGG" id="pspi:PS2015_139"/>
<dbReference type="Pfam" id="PF01963">
    <property type="entry name" value="TraB_PrgY_gumN"/>
    <property type="match status" value="1"/>
</dbReference>
<dbReference type="CDD" id="cd14789">
    <property type="entry name" value="Tiki"/>
    <property type="match status" value="1"/>
</dbReference>
<keyword evidence="2" id="KW-1185">Reference proteome</keyword>
<dbReference type="EMBL" id="CP013189">
    <property type="protein sequence ID" value="ALO44834.1"/>
    <property type="molecule type" value="Genomic_DNA"/>
</dbReference>
<dbReference type="RefSeq" id="WP_058020362.1">
    <property type="nucleotide sequence ID" value="NZ_CP013189.1"/>
</dbReference>
<sequence length="299" mass="33719">MLIVKRMWGRVWLIAGLVLFVATGAVADTSVWKVSKDDDYIYMGGTIHLLRASDYPLPSAFEQAYADSDRLFFETDLGAMMDPSLQQRMMTQMTYQDGRTLRSVLNEEAYQTLTEFIDGAGLPVPMAMMQTFKPGLLISTITVLEVQKLGFTPQGVDAFYHTRAMGDGKPRGELESLDEQISLLAGMGEGHESEYILYSLQDFENLEQSIEEMVRAWRSADLQALEDQFVSTMLEFSDELYESMLVKRNNAWLPRIEAMFDQDGTEYVLAGVAHMVGDDGLLAMLQQRGYSVEQVMSED</sequence>
<dbReference type="InterPro" id="IPR002816">
    <property type="entry name" value="TraB/PrgY/GumN_fam"/>
</dbReference>
<reference evidence="1 2" key="1">
    <citation type="submission" date="2015-11" db="EMBL/GenBank/DDBJ databases">
        <authorList>
            <person name="Zhang Y."/>
            <person name="Guo Z."/>
        </authorList>
    </citation>
    <scope>NUCLEOTIDE SEQUENCE [LARGE SCALE GENOMIC DNA]</scope>
    <source>
        <strain evidence="1 2">KCTC 32221</strain>
    </source>
</reference>
<dbReference type="InterPro" id="IPR047111">
    <property type="entry name" value="YbaP-like"/>
</dbReference>